<feature type="compositionally biased region" description="Basic residues" evidence="1">
    <location>
        <begin position="39"/>
        <end position="49"/>
    </location>
</feature>
<evidence type="ECO:0000313" key="3">
    <source>
        <dbReference type="Proteomes" id="UP000054217"/>
    </source>
</evidence>
<protein>
    <submittedName>
        <fullName evidence="2">Uncharacterized protein</fullName>
    </submittedName>
</protein>
<keyword evidence="3" id="KW-1185">Reference proteome</keyword>
<name>A0A0C3MXQ4_PISTI</name>
<evidence type="ECO:0000313" key="2">
    <source>
        <dbReference type="EMBL" id="KIN93684.1"/>
    </source>
</evidence>
<gene>
    <name evidence="2" type="ORF">M404DRAFT_35863</name>
</gene>
<proteinExistence type="predicted"/>
<reference evidence="2 3" key="1">
    <citation type="submission" date="2014-04" db="EMBL/GenBank/DDBJ databases">
        <authorList>
            <consortium name="DOE Joint Genome Institute"/>
            <person name="Kuo A."/>
            <person name="Kohler A."/>
            <person name="Costa M.D."/>
            <person name="Nagy L.G."/>
            <person name="Floudas D."/>
            <person name="Copeland A."/>
            <person name="Barry K.W."/>
            <person name="Cichocki N."/>
            <person name="Veneault-Fourrey C."/>
            <person name="LaButti K."/>
            <person name="Lindquist E.A."/>
            <person name="Lipzen A."/>
            <person name="Lundell T."/>
            <person name="Morin E."/>
            <person name="Murat C."/>
            <person name="Sun H."/>
            <person name="Tunlid A."/>
            <person name="Henrissat B."/>
            <person name="Grigoriev I.V."/>
            <person name="Hibbett D.S."/>
            <person name="Martin F."/>
            <person name="Nordberg H.P."/>
            <person name="Cantor M.N."/>
            <person name="Hua S.X."/>
        </authorList>
    </citation>
    <scope>NUCLEOTIDE SEQUENCE [LARGE SCALE GENOMIC DNA]</scope>
    <source>
        <strain evidence="2 3">Marx 270</strain>
    </source>
</reference>
<sequence>MIELVEESNALERGNEELADQGHKDTGDTVDADDAKTQVRSKHRGCKDT</sequence>
<organism evidence="2 3">
    <name type="scientific">Pisolithus tinctorius Marx 270</name>
    <dbReference type="NCBI Taxonomy" id="870435"/>
    <lineage>
        <taxon>Eukaryota</taxon>
        <taxon>Fungi</taxon>
        <taxon>Dikarya</taxon>
        <taxon>Basidiomycota</taxon>
        <taxon>Agaricomycotina</taxon>
        <taxon>Agaricomycetes</taxon>
        <taxon>Agaricomycetidae</taxon>
        <taxon>Boletales</taxon>
        <taxon>Sclerodermatineae</taxon>
        <taxon>Pisolithaceae</taxon>
        <taxon>Pisolithus</taxon>
    </lineage>
</organism>
<dbReference type="InParanoid" id="A0A0C3MXQ4"/>
<dbReference type="Proteomes" id="UP000054217">
    <property type="component" value="Unassembled WGS sequence"/>
</dbReference>
<feature type="region of interest" description="Disordered" evidence="1">
    <location>
        <begin position="1"/>
        <end position="49"/>
    </location>
</feature>
<dbReference type="AlphaFoldDB" id="A0A0C3MXQ4"/>
<dbReference type="EMBL" id="KN832144">
    <property type="protein sequence ID" value="KIN93684.1"/>
    <property type="molecule type" value="Genomic_DNA"/>
</dbReference>
<accession>A0A0C3MXQ4</accession>
<feature type="compositionally biased region" description="Basic and acidic residues" evidence="1">
    <location>
        <begin position="13"/>
        <end position="37"/>
    </location>
</feature>
<dbReference type="HOGENOM" id="CLU_3143636_0_0_1"/>
<reference evidence="3" key="2">
    <citation type="submission" date="2015-01" db="EMBL/GenBank/DDBJ databases">
        <title>Evolutionary Origins and Diversification of the Mycorrhizal Mutualists.</title>
        <authorList>
            <consortium name="DOE Joint Genome Institute"/>
            <consortium name="Mycorrhizal Genomics Consortium"/>
            <person name="Kohler A."/>
            <person name="Kuo A."/>
            <person name="Nagy L.G."/>
            <person name="Floudas D."/>
            <person name="Copeland A."/>
            <person name="Barry K.W."/>
            <person name="Cichocki N."/>
            <person name="Veneault-Fourrey C."/>
            <person name="LaButti K."/>
            <person name="Lindquist E.A."/>
            <person name="Lipzen A."/>
            <person name="Lundell T."/>
            <person name="Morin E."/>
            <person name="Murat C."/>
            <person name="Riley R."/>
            <person name="Ohm R."/>
            <person name="Sun H."/>
            <person name="Tunlid A."/>
            <person name="Henrissat B."/>
            <person name="Grigoriev I.V."/>
            <person name="Hibbett D.S."/>
            <person name="Martin F."/>
        </authorList>
    </citation>
    <scope>NUCLEOTIDE SEQUENCE [LARGE SCALE GENOMIC DNA]</scope>
    <source>
        <strain evidence="3">Marx 270</strain>
    </source>
</reference>
<evidence type="ECO:0000256" key="1">
    <source>
        <dbReference type="SAM" id="MobiDB-lite"/>
    </source>
</evidence>